<dbReference type="Proteomes" id="UP000324800">
    <property type="component" value="Unassembled WGS sequence"/>
</dbReference>
<dbReference type="SUPFAM" id="SSF51735">
    <property type="entry name" value="NAD(P)-binding Rossmann-fold domains"/>
    <property type="match status" value="1"/>
</dbReference>
<organism evidence="5 6">
    <name type="scientific">Streblomastix strix</name>
    <dbReference type="NCBI Taxonomy" id="222440"/>
    <lineage>
        <taxon>Eukaryota</taxon>
        <taxon>Metamonada</taxon>
        <taxon>Preaxostyla</taxon>
        <taxon>Oxymonadida</taxon>
        <taxon>Streblomastigidae</taxon>
        <taxon>Streblomastix</taxon>
    </lineage>
</organism>
<dbReference type="GO" id="GO:0005783">
    <property type="term" value="C:endoplasmic reticulum"/>
    <property type="evidence" value="ECO:0007669"/>
    <property type="project" value="UniProtKB-SubCell"/>
</dbReference>
<evidence type="ECO:0000313" key="5">
    <source>
        <dbReference type="EMBL" id="KAA6398242.1"/>
    </source>
</evidence>
<keyword evidence="4" id="KW-1133">Transmembrane helix</keyword>
<accession>A0A5J4WUI1</accession>
<keyword evidence="4" id="KW-0812">Transmembrane</keyword>
<proteinExistence type="inferred from homology"/>
<dbReference type="EMBL" id="SNRW01001000">
    <property type="protein sequence ID" value="KAA6398242.1"/>
    <property type="molecule type" value="Genomic_DNA"/>
</dbReference>
<dbReference type="OrthoDB" id="5545019at2759"/>
<dbReference type="PRINTS" id="PR00081">
    <property type="entry name" value="GDHRDH"/>
</dbReference>
<keyword evidence="3" id="KW-0560">Oxidoreductase</keyword>
<protein>
    <submittedName>
        <fullName evidence="5">Putative 17 beta-hydroxysteroid dehydrogenase type 3</fullName>
    </submittedName>
</protein>
<comment type="caution">
    <text evidence="5">The sequence shown here is derived from an EMBL/GenBank/DDBJ whole genome shotgun (WGS) entry which is preliminary data.</text>
</comment>
<keyword evidence="4" id="KW-0472">Membrane</keyword>
<dbReference type="InterPro" id="IPR051019">
    <property type="entry name" value="VLCFA-Steroid_DH"/>
</dbReference>
<sequence length="221" mass="24077">MQAYVIVLIVFACIFSLWGLLSLLSLLIYLIPQLVVRILNPLDLKKRYGGGWCFITGGNSGIGESFAKKVAKIGLNVVILGQNEERLNKVAADILSINQNIETKTIKADLSGNPEQVTEEIVQQLSGLDICIVYFNAGFGNAAQPTKKSLDQFNTNIVTHQHLFQVLYPRLVNRQLTAKKRGAILFTSSGLGIITTPGSVVYSATKSYLGHLGECLASEAH</sequence>
<dbReference type="InterPro" id="IPR020904">
    <property type="entry name" value="Sc_DH/Rdtase_CS"/>
</dbReference>
<evidence type="ECO:0000256" key="4">
    <source>
        <dbReference type="SAM" id="Phobius"/>
    </source>
</evidence>
<reference evidence="5 6" key="1">
    <citation type="submission" date="2019-03" db="EMBL/GenBank/DDBJ databases">
        <title>Single cell metagenomics reveals metabolic interactions within the superorganism composed of flagellate Streblomastix strix and complex community of Bacteroidetes bacteria on its surface.</title>
        <authorList>
            <person name="Treitli S.C."/>
            <person name="Kolisko M."/>
            <person name="Husnik F."/>
            <person name="Keeling P."/>
            <person name="Hampl V."/>
        </authorList>
    </citation>
    <scope>NUCLEOTIDE SEQUENCE [LARGE SCALE GENOMIC DNA]</scope>
    <source>
        <strain evidence="5">ST1C</strain>
    </source>
</reference>
<dbReference type="PANTHER" id="PTHR43899">
    <property type="entry name" value="RH59310P"/>
    <property type="match status" value="1"/>
</dbReference>
<evidence type="ECO:0000313" key="6">
    <source>
        <dbReference type="Proteomes" id="UP000324800"/>
    </source>
</evidence>
<evidence type="ECO:0000256" key="3">
    <source>
        <dbReference type="ARBA" id="ARBA00023002"/>
    </source>
</evidence>
<name>A0A5J4WUI1_9EUKA</name>
<dbReference type="AlphaFoldDB" id="A0A5J4WUI1"/>
<dbReference type="PROSITE" id="PS00061">
    <property type="entry name" value="ADH_SHORT"/>
    <property type="match status" value="1"/>
</dbReference>
<feature type="non-terminal residue" evidence="5">
    <location>
        <position position="221"/>
    </location>
</feature>
<dbReference type="Gene3D" id="3.40.50.720">
    <property type="entry name" value="NAD(P)-binding Rossmann-like Domain"/>
    <property type="match status" value="1"/>
</dbReference>
<dbReference type="Pfam" id="PF00106">
    <property type="entry name" value="adh_short"/>
    <property type="match status" value="1"/>
</dbReference>
<dbReference type="InterPro" id="IPR036291">
    <property type="entry name" value="NAD(P)-bd_dom_sf"/>
</dbReference>
<evidence type="ECO:0000256" key="1">
    <source>
        <dbReference type="ARBA" id="ARBA00004240"/>
    </source>
</evidence>
<evidence type="ECO:0000256" key="2">
    <source>
        <dbReference type="ARBA" id="ARBA00006484"/>
    </source>
</evidence>
<dbReference type="InterPro" id="IPR002347">
    <property type="entry name" value="SDR_fam"/>
</dbReference>
<comment type="subcellular location">
    <subcellularLocation>
        <location evidence="1">Endoplasmic reticulum</location>
    </subcellularLocation>
</comment>
<gene>
    <name evidence="5" type="ORF">EZS28_006229</name>
</gene>
<feature type="transmembrane region" description="Helical" evidence="4">
    <location>
        <begin position="6"/>
        <end position="31"/>
    </location>
</feature>
<dbReference type="GO" id="GO:0016491">
    <property type="term" value="F:oxidoreductase activity"/>
    <property type="evidence" value="ECO:0007669"/>
    <property type="project" value="UniProtKB-KW"/>
</dbReference>
<comment type="similarity">
    <text evidence="2">Belongs to the short-chain dehydrogenases/reductases (SDR) family.</text>
</comment>
<dbReference type="PANTHER" id="PTHR43899:SF13">
    <property type="entry name" value="RH59310P"/>
    <property type="match status" value="1"/>
</dbReference>